<dbReference type="InterPro" id="IPR008207">
    <property type="entry name" value="Sig_transdc_His_kin_Hpt_dom"/>
</dbReference>
<keyword evidence="5" id="KW-1185">Reference proteome</keyword>
<gene>
    <name evidence="4" type="ORF">Ljor_1992</name>
</gene>
<dbReference type="Pfam" id="PF01627">
    <property type="entry name" value="Hpt"/>
    <property type="match status" value="1"/>
</dbReference>
<proteinExistence type="predicted"/>
<comment type="caution">
    <text evidence="4">The sequence shown here is derived from an EMBL/GenBank/DDBJ whole genome shotgun (WGS) entry which is preliminary data.</text>
</comment>
<dbReference type="InterPro" id="IPR036641">
    <property type="entry name" value="HPT_dom_sf"/>
</dbReference>
<dbReference type="STRING" id="456.Ljor_1992"/>
<organism evidence="4 5">
    <name type="scientific">Legionella jordanis</name>
    <dbReference type="NCBI Taxonomy" id="456"/>
    <lineage>
        <taxon>Bacteria</taxon>
        <taxon>Pseudomonadati</taxon>
        <taxon>Pseudomonadota</taxon>
        <taxon>Gammaproteobacteria</taxon>
        <taxon>Legionellales</taxon>
        <taxon>Legionellaceae</taxon>
        <taxon>Legionella</taxon>
    </lineage>
</organism>
<name>A0A0W0VCU7_9GAMM</name>
<dbReference type="Proteomes" id="UP000055035">
    <property type="component" value="Unassembled WGS sequence"/>
</dbReference>
<dbReference type="Gene3D" id="1.20.120.160">
    <property type="entry name" value="HPT domain"/>
    <property type="match status" value="1"/>
</dbReference>
<dbReference type="PROSITE" id="PS50894">
    <property type="entry name" value="HPT"/>
    <property type="match status" value="1"/>
</dbReference>
<evidence type="ECO:0000313" key="4">
    <source>
        <dbReference type="EMBL" id="KTD17686.1"/>
    </source>
</evidence>
<dbReference type="CDD" id="cd00088">
    <property type="entry name" value="HPT"/>
    <property type="match status" value="1"/>
</dbReference>
<keyword evidence="1" id="KW-0902">Two-component regulatory system</keyword>
<protein>
    <submittedName>
        <fullName evidence="4">Sensory histidine-kinase / response regulator</fullName>
        <ecNumber evidence="4">2.7.13.3</ecNumber>
    </submittedName>
</protein>
<keyword evidence="2" id="KW-0597">Phosphoprotein</keyword>
<sequence>MENNQGKRSSDALENKPDLLNLANFPLLNEQAGLNTANSKSVLAEMLTIMVNDSLPNDLARMKEAHDLNDWESTQNIAHKIKGGAVYLGTVRLKMACQHLEHYWKSGHSELLEPLYQQVITVINDSLEAMNDWLEKHG</sequence>
<dbReference type="SUPFAM" id="SSF47226">
    <property type="entry name" value="Histidine-containing phosphotransfer domain, HPT domain"/>
    <property type="match status" value="1"/>
</dbReference>
<reference evidence="4 5" key="1">
    <citation type="submission" date="2015-11" db="EMBL/GenBank/DDBJ databases">
        <title>Genomic analysis of 38 Legionella species identifies large and diverse effector repertoires.</title>
        <authorList>
            <person name="Burstein D."/>
            <person name="Amaro F."/>
            <person name="Zusman T."/>
            <person name="Lifshitz Z."/>
            <person name="Cohen O."/>
            <person name="Gilbert J.A."/>
            <person name="Pupko T."/>
            <person name="Shuman H.A."/>
            <person name="Segal G."/>
        </authorList>
    </citation>
    <scope>NUCLEOTIDE SEQUENCE [LARGE SCALE GENOMIC DNA]</scope>
    <source>
        <strain evidence="4 5">BL-540</strain>
    </source>
</reference>
<dbReference type="GO" id="GO:0000160">
    <property type="term" value="P:phosphorelay signal transduction system"/>
    <property type="evidence" value="ECO:0007669"/>
    <property type="project" value="UniProtKB-KW"/>
</dbReference>
<dbReference type="RefSeq" id="WP_058471418.1">
    <property type="nucleotide sequence ID" value="NZ_LNYJ01000011.1"/>
</dbReference>
<keyword evidence="4" id="KW-0418">Kinase</keyword>
<evidence type="ECO:0000259" key="3">
    <source>
        <dbReference type="PROSITE" id="PS50894"/>
    </source>
</evidence>
<feature type="domain" description="HPt" evidence="3">
    <location>
        <begin position="40"/>
        <end position="137"/>
    </location>
</feature>
<dbReference type="GO" id="GO:0004673">
    <property type="term" value="F:protein histidine kinase activity"/>
    <property type="evidence" value="ECO:0007669"/>
    <property type="project" value="UniProtKB-EC"/>
</dbReference>
<feature type="modified residue" description="Phosphohistidine" evidence="2">
    <location>
        <position position="79"/>
    </location>
</feature>
<dbReference type="PATRIC" id="fig|456.5.peg.2123"/>
<dbReference type="EC" id="2.7.13.3" evidence="4"/>
<dbReference type="AlphaFoldDB" id="A0A0W0VCU7"/>
<dbReference type="EMBL" id="LNYJ01000011">
    <property type="protein sequence ID" value="KTD17686.1"/>
    <property type="molecule type" value="Genomic_DNA"/>
</dbReference>
<evidence type="ECO:0000256" key="1">
    <source>
        <dbReference type="ARBA" id="ARBA00023012"/>
    </source>
</evidence>
<accession>A0A0W0VCU7</accession>
<evidence type="ECO:0000313" key="5">
    <source>
        <dbReference type="Proteomes" id="UP000055035"/>
    </source>
</evidence>
<keyword evidence="4" id="KW-0808">Transferase</keyword>
<dbReference type="OrthoDB" id="5634458at2"/>
<evidence type="ECO:0000256" key="2">
    <source>
        <dbReference type="PROSITE-ProRule" id="PRU00110"/>
    </source>
</evidence>